<dbReference type="PROSITE" id="PS00154">
    <property type="entry name" value="ATPASE_E1_E2"/>
    <property type="match status" value="1"/>
</dbReference>
<feature type="transmembrane region" description="Helical" evidence="11">
    <location>
        <begin position="201"/>
        <end position="220"/>
    </location>
</feature>
<dbReference type="InterPro" id="IPR001757">
    <property type="entry name" value="P_typ_ATPase"/>
</dbReference>
<keyword evidence="15" id="KW-1185">Reference proteome</keyword>
<dbReference type="PROSITE" id="PS01229">
    <property type="entry name" value="COF_2"/>
    <property type="match status" value="1"/>
</dbReference>
<evidence type="ECO:0000256" key="4">
    <source>
        <dbReference type="ARBA" id="ARBA00022692"/>
    </source>
</evidence>
<keyword evidence="10 11" id="KW-0472">Membrane</keyword>
<dbReference type="InterPro" id="IPR017969">
    <property type="entry name" value="Heavy-metal-associated_CS"/>
</dbReference>
<dbReference type="Proteomes" id="UP000758856">
    <property type="component" value="Unassembled WGS sequence"/>
</dbReference>
<dbReference type="SFLD" id="SFLDG00002">
    <property type="entry name" value="C1.7:_P-type_atpase_like"/>
    <property type="match status" value="1"/>
</dbReference>
<dbReference type="Gene3D" id="2.70.150.10">
    <property type="entry name" value="Calcium-transporting ATPase, cytoplasmic transduction domain A"/>
    <property type="match status" value="1"/>
</dbReference>
<feature type="domain" description="HMA" evidence="12">
    <location>
        <begin position="18"/>
        <end position="83"/>
    </location>
</feature>
<organism evidence="13 16">
    <name type="scientific">Methylopila capsulata</name>
    <dbReference type="NCBI Taxonomy" id="61654"/>
    <lineage>
        <taxon>Bacteria</taxon>
        <taxon>Pseudomonadati</taxon>
        <taxon>Pseudomonadota</taxon>
        <taxon>Alphaproteobacteria</taxon>
        <taxon>Hyphomicrobiales</taxon>
        <taxon>Methylopilaceae</taxon>
        <taxon>Methylopila</taxon>
    </lineage>
</organism>
<evidence type="ECO:0000256" key="3">
    <source>
        <dbReference type="ARBA" id="ARBA00022475"/>
    </source>
</evidence>
<dbReference type="InterPro" id="IPR023299">
    <property type="entry name" value="ATPase_P-typ_cyto_dom_N"/>
</dbReference>
<protein>
    <submittedName>
        <fullName evidence="13">Copper-transporting ATPase</fullName>
    </submittedName>
    <submittedName>
        <fullName evidence="14">Cu+-exporting ATPase</fullName>
    </submittedName>
</protein>
<dbReference type="InterPro" id="IPR044492">
    <property type="entry name" value="P_typ_ATPase_HD_dom"/>
</dbReference>
<keyword evidence="3 11" id="KW-1003">Cell membrane</keyword>
<sequence>MTRPEPAHAFAADASAPASVTLDVEGMHCAACAERIERVLGRTPGIASAVVNLPLERADVRFDGPADPASAVAAVRRAGYEAHVRPSGSQARRAADEARAVARRADERRTAALLIMTALLGAPFLVEMAGMAVGAHGLLPPWLQLALATPVQLLVGARFYRGAWAALRGGAANMDVLVALGVTAAYGWSAVEVLVYGGHRALYFEASVAVLGFVLLGNLLQARATAGASAALTALGELTPAHARLHRPDGREEDVAVGALHAGDIVRVRPGERFPVDGLVVEGRSEADEQLVTGESKPVAKAAGDAVIAGAMNGSGSLLVEASAVGEDATPARIGRLVARAQLAKAPVQRLVDRVTAVFVPVVVGIAAATFVGWLLAGAGAGAALGHAIAVLVIACPCALGLATPAALVAGTGAGARAGILVRDIEALERAARINTVVFDKTGTLTAGRPALVAADALDGDSQRLVALAAAIERGSEHPLAHAVVEAAEGQGLDIPVAHDIRAVSGEGITGTVDGSRIAIGGVRLLTEIGAHTAPIEAMLARHAAEGRTAVAISEGRRAKGVLAFSDAARPNAAEAVRRLRDDGLEIVMLTGDSAEAAAPIARGVGIERVEAGARPADKLATIARLQAEGRVVAMVGDGINDAPALAAADIGVAMGGGADVALETAGIALLRPDLLLAPAALSLSRRTVATIRQNLVWAFAYNVVGLPLAALGFLSPALAGAAMALSSVSVVLNALRLSRWRMDP</sequence>
<dbReference type="CDD" id="cd00371">
    <property type="entry name" value="HMA"/>
    <property type="match status" value="1"/>
</dbReference>
<dbReference type="PRINTS" id="PR00943">
    <property type="entry name" value="CUATPASE"/>
</dbReference>
<comment type="subcellular location">
    <subcellularLocation>
        <location evidence="1">Cell membrane</location>
        <topology evidence="1">Multi-pass membrane protein</topology>
    </subcellularLocation>
</comment>
<evidence type="ECO:0000256" key="5">
    <source>
        <dbReference type="ARBA" id="ARBA00022723"/>
    </source>
</evidence>
<evidence type="ECO:0000256" key="9">
    <source>
        <dbReference type="ARBA" id="ARBA00022989"/>
    </source>
</evidence>
<gene>
    <name evidence="13" type="ORF">GCM10008170_09590</name>
    <name evidence="14" type="ORF">JOD31_002100</name>
</gene>
<dbReference type="FunFam" id="2.70.150.10:FF:000020">
    <property type="entry name" value="Copper-exporting P-type ATPase A"/>
    <property type="match status" value="1"/>
</dbReference>
<dbReference type="PRINTS" id="PR00119">
    <property type="entry name" value="CATATPASE"/>
</dbReference>
<evidence type="ECO:0000256" key="2">
    <source>
        <dbReference type="ARBA" id="ARBA00006024"/>
    </source>
</evidence>
<dbReference type="SUPFAM" id="SSF81665">
    <property type="entry name" value="Calcium ATPase, transmembrane domain M"/>
    <property type="match status" value="1"/>
</dbReference>
<dbReference type="InterPro" id="IPR006121">
    <property type="entry name" value="HMA_dom"/>
</dbReference>
<dbReference type="InterPro" id="IPR023298">
    <property type="entry name" value="ATPase_P-typ_TM_dom_sf"/>
</dbReference>
<dbReference type="InterPro" id="IPR023214">
    <property type="entry name" value="HAD_sf"/>
</dbReference>
<evidence type="ECO:0000313" key="16">
    <source>
        <dbReference type="Proteomes" id="UP001143400"/>
    </source>
</evidence>
<dbReference type="Gene3D" id="3.40.50.1000">
    <property type="entry name" value="HAD superfamily/HAD-like"/>
    <property type="match status" value="1"/>
</dbReference>
<feature type="transmembrane region" description="Helical" evidence="11">
    <location>
        <begin position="141"/>
        <end position="160"/>
    </location>
</feature>
<feature type="transmembrane region" description="Helical" evidence="11">
    <location>
        <begin position="388"/>
        <end position="410"/>
    </location>
</feature>
<accession>A0A9W6MQQ9</accession>
<dbReference type="InterPro" id="IPR027256">
    <property type="entry name" value="P-typ_ATPase_IB"/>
</dbReference>
<proteinExistence type="inferred from homology"/>
<dbReference type="InterPro" id="IPR018303">
    <property type="entry name" value="ATPase_P-typ_P_site"/>
</dbReference>
<keyword evidence="4 11" id="KW-0812">Transmembrane</keyword>
<dbReference type="Pfam" id="PF00403">
    <property type="entry name" value="HMA"/>
    <property type="match status" value="1"/>
</dbReference>
<dbReference type="PANTHER" id="PTHR43520:SF8">
    <property type="entry name" value="P-TYPE CU(+) TRANSPORTER"/>
    <property type="match status" value="1"/>
</dbReference>
<comment type="similarity">
    <text evidence="2 11">Belongs to the cation transport ATPase (P-type) (TC 3.A.3) family. Type IB subfamily.</text>
</comment>
<evidence type="ECO:0000313" key="13">
    <source>
        <dbReference type="EMBL" id="GLK54940.1"/>
    </source>
</evidence>
<feature type="transmembrane region" description="Helical" evidence="11">
    <location>
        <begin position="718"/>
        <end position="736"/>
    </location>
</feature>
<dbReference type="NCBIfam" id="TIGR01525">
    <property type="entry name" value="ATPase-IB_hvy"/>
    <property type="match status" value="1"/>
</dbReference>
<evidence type="ECO:0000256" key="8">
    <source>
        <dbReference type="ARBA" id="ARBA00022967"/>
    </source>
</evidence>
<evidence type="ECO:0000256" key="10">
    <source>
        <dbReference type="ARBA" id="ARBA00023136"/>
    </source>
</evidence>
<evidence type="ECO:0000259" key="12">
    <source>
        <dbReference type="PROSITE" id="PS50846"/>
    </source>
</evidence>
<reference evidence="13" key="1">
    <citation type="journal article" date="2014" name="Int. J. Syst. Evol. Microbiol.">
        <title>Complete genome sequence of Corynebacterium casei LMG S-19264T (=DSM 44701T), isolated from a smear-ripened cheese.</title>
        <authorList>
            <consortium name="US DOE Joint Genome Institute (JGI-PGF)"/>
            <person name="Walter F."/>
            <person name="Albersmeier A."/>
            <person name="Kalinowski J."/>
            <person name="Ruckert C."/>
        </authorList>
    </citation>
    <scope>NUCLEOTIDE SEQUENCE</scope>
    <source>
        <strain evidence="13">VKM B-1606</strain>
    </source>
</reference>
<dbReference type="GO" id="GO:0060003">
    <property type="term" value="P:copper ion export"/>
    <property type="evidence" value="ECO:0007669"/>
    <property type="project" value="UniProtKB-ARBA"/>
</dbReference>
<dbReference type="InterPro" id="IPR008250">
    <property type="entry name" value="ATPase_P-typ_transduc_dom_A_sf"/>
</dbReference>
<dbReference type="GO" id="GO:0005507">
    <property type="term" value="F:copper ion binding"/>
    <property type="evidence" value="ECO:0007669"/>
    <property type="project" value="TreeGrafter"/>
</dbReference>
<dbReference type="RefSeq" id="WP_204950258.1">
    <property type="nucleotide sequence ID" value="NZ_BSFF01000001.1"/>
</dbReference>
<evidence type="ECO:0000256" key="1">
    <source>
        <dbReference type="ARBA" id="ARBA00004651"/>
    </source>
</evidence>
<keyword evidence="9 11" id="KW-1133">Transmembrane helix</keyword>
<dbReference type="SFLD" id="SFLDS00003">
    <property type="entry name" value="Haloacid_Dehalogenase"/>
    <property type="match status" value="1"/>
</dbReference>
<dbReference type="GO" id="GO:0016887">
    <property type="term" value="F:ATP hydrolysis activity"/>
    <property type="evidence" value="ECO:0007669"/>
    <property type="project" value="InterPro"/>
</dbReference>
<dbReference type="PROSITE" id="PS50846">
    <property type="entry name" value="HMA_2"/>
    <property type="match status" value="1"/>
</dbReference>
<feature type="transmembrane region" description="Helical" evidence="11">
    <location>
        <begin position="111"/>
        <end position="135"/>
    </location>
</feature>
<reference evidence="14 15" key="2">
    <citation type="submission" date="2021-01" db="EMBL/GenBank/DDBJ databases">
        <title>Genomic Encyclopedia of Type Strains, Phase IV (KMG-IV): sequencing the most valuable type-strain genomes for metagenomic binning, comparative biology and taxonomic classification.</title>
        <authorList>
            <person name="Goeker M."/>
        </authorList>
    </citation>
    <scope>NUCLEOTIDE SEQUENCE [LARGE SCALE GENOMIC DNA]</scope>
    <source>
        <strain evidence="14 15">DSM 6130</strain>
    </source>
</reference>
<feature type="transmembrane region" description="Helical" evidence="11">
    <location>
        <begin position="172"/>
        <end position="189"/>
    </location>
</feature>
<dbReference type="EMBL" id="JAFBCY010000002">
    <property type="protein sequence ID" value="MBM7851875.1"/>
    <property type="molecule type" value="Genomic_DNA"/>
</dbReference>
<keyword evidence="5 11" id="KW-0479">Metal-binding</keyword>
<dbReference type="InterPro" id="IPR059000">
    <property type="entry name" value="ATPase_P-type_domA"/>
</dbReference>
<feature type="transmembrane region" description="Helical" evidence="11">
    <location>
        <begin position="355"/>
        <end position="376"/>
    </location>
</feature>
<evidence type="ECO:0000256" key="6">
    <source>
        <dbReference type="ARBA" id="ARBA00022741"/>
    </source>
</evidence>
<dbReference type="PANTHER" id="PTHR43520">
    <property type="entry name" value="ATP7, ISOFORM B"/>
    <property type="match status" value="1"/>
</dbReference>
<dbReference type="Gene3D" id="3.40.1110.10">
    <property type="entry name" value="Calcium-transporting ATPase, cytoplasmic domain N"/>
    <property type="match status" value="1"/>
</dbReference>
<dbReference type="GO" id="GO:0043682">
    <property type="term" value="F:P-type divalent copper transporter activity"/>
    <property type="evidence" value="ECO:0007669"/>
    <property type="project" value="TreeGrafter"/>
</dbReference>
<dbReference type="GO" id="GO:0005886">
    <property type="term" value="C:plasma membrane"/>
    <property type="evidence" value="ECO:0007669"/>
    <property type="project" value="UniProtKB-SubCell"/>
</dbReference>
<keyword evidence="6 11" id="KW-0547">Nucleotide-binding</keyword>
<dbReference type="SFLD" id="SFLDF00027">
    <property type="entry name" value="p-type_atpase"/>
    <property type="match status" value="1"/>
</dbReference>
<keyword evidence="7 11" id="KW-0067">ATP-binding</keyword>
<dbReference type="SUPFAM" id="SSF55008">
    <property type="entry name" value="HMA, heavy metal-associated domain"/>
    <property type="match status" value="1"/>
</dbReference>
<keyword evidence="8" id="KW-1278">Translocase</keyword>
<dbReference type="FunFam" id="3.30.70.100:FF:000001">
    <property type="entry name" value="ATPase copper transporting beta"/>
    <property type="match status" value="1"/>
</dbReference>
<dbReference type="Pfam" id="PF00702">
    <property type="entry name" value="Hydrolase"/>
    <property type="match status" value="1"/>
</dbReference>
<dbReference type="Proteomes" id="UP001143400">
    <property type="component" value="Unassembled WGS sequence"/>
</dbReference>
<dbReference type="SUPFAM" id="SSF56784">
    <property type="entry name" value="HAD-like"/>
    <property type="match status" value="1"/>
</dbReference>
<dbReference type="InterPro" id="IPR036163">
    <property type="entry name" value="HMA_dom_sf"/>
</dbReference>
<dbReference type="InterPro" id="IPR036412">
    <property type="entry name" value="HAD-like_sf"/>
</dbReference>
<dbReference type="EMBL" id="BSFF01000001">
    <property type="protein sequence ID" value="GLK54940.1"/>
    <property type="molecule type" value="Genomic_DNA"/>
</dbReference>
<evidence type="ECO:0000256" key="11">
    <source>
        <dbReference type="RuleBase" id="RU362081"/>
    </source>
</evidence>
<dbReference type="AlphaFoldDB" id="A0A9W6MQQ9"/>
<dbReference type="SUPFAM" id="SSF81653">
    <property type="entry name" value="Calcium ATPase, transduction domain A"/>
    <property type="match status" value="1"/>
</dbReference>
<dbReference type="PROSITE" id="PS01047">
    <property type="entry name" value="HMA_1"/>
    <property type="match status" value="1"/>
</dbReference>
<dbReference type="NCBIfam" id="TIGR01494">
    <property type="entry name" value="ATPase_P-type"/>
    <property type="match status" value="1"/>
</dbReference>
<evidence type="ECO:0000313" key="14">
    <source>
        <dbReference type="EMBL" id="MBM7851875.1"/>
    </source>
</evidence>
<dbReference type="GO" id="GO:0055070">
    <property type="term" value="P:copper ion homeostasis"/>
    <property type="evidence" value="ECO:0007669"/>
    <property type="project" value="TreeGrafter"/>
</dbReference>
<evidence type="ECO:0000313" key="15">
    <source>
        <dbReference type="Proteomes" id="UP000758856"/>
    </source>
</evidence>
<dbReference type="GO" id="GO:0005524">
    <property type="term" value="F:ATP binding"/>
    <property type="evidence" value="ECO:0007669"/>
    <property type="project" value="UniProtKB-UniRule"/>
</dbReference>
<name>A0A9W6MQQ9_9HYPH</name>
<comment type="caution">
    <text evidence="13">The sequence shown here is derived from an EMBL/GenBank/DDBJ whole genome shotgun (WGS) entry which is preliminary data.</text>
</comment>
<reference evidence="13" key="3">
    <citation type="submission" date="2023-01" db="EMBL/GenBank/DDBJ databases">
        <authorList>
            <person name="Sun Q."/>
            <person name="Evtushenko L."/>
        </authorList>
    </citation>
    <scope>NUCLEOTIDE SEQUENCE</scope>
    <source>
        <strain evidence="13">VKM B-1606</strain>
    </source>
</reference>
<evidence type="ECO:0000256" key="7">
    <source>
        <dbReference type="ARBA" id="ARBA00022840"/>
    </source>
</evidence>
<dbReference type="Pfam" id="PF00122">
    <property type="entry name" value="E1-E2_ATPase"/>
    <property type="match status" value="1"/>
</dbReference>
<dbReference type="Gene3D" id="3.30.70.100">
    <property type="match status" value="1"/>
</dbReference>
<feature type="transmembrane region" description="Helical" evidence="11">
    <location>
        <begin position="695"/>
        <end position="712"/>
    </location>
</feature>